<dbReference type="InterPro" id="IPR017853">
    <property type="entry name" value="GH"/>
</dbReference>
<feature type="non-terminal residue" evidence="1">
    <location>
        <position position="1"/>
    </location>
</feature>
<gene>
    <name evidence="1" type="ORF">S01H1_47556</name>
</gene>
<dbReference type="AlphaFoldDB" id="X0VVU8"/>
<protein>
    <submittedName>
        <fullName evidence="1">Uncharacterized protein</fullName>
    </submittedName>
</protein>
<name>X0VVU8_9ZZZZ</name>
<organism evidence="1">
    <name type="scientific">marine sediment metagenome</name>
    <dbReference type="NCBI Taxonomy" id="412755"/>
    <lineage>
        <taxon>unclassified sequences</taxon>
        <taxon>metagenomes</taxon>
        <taxon>ecological metagenomes</taxon>
    </lineage>
</organism>
<dbReference type="Gene3D" id="3.20.20.80">
    <property type="entry name" value="Glycosidases"/>
    <property type="match status" value="1"/>
</dbReference>
<dbReference type="SUPFAM" id="SSF51445">
    <property type="entry name" value="(Trans)glycosidases"/>
    <property type="match status" value="1"/>
</dbReference>
<comment type="caution">
    <text evidence="1">The sequence shown here is derived from an EMBL/GenBank/DDBJ whole genome shotgun (WGS) entry which is preliminary data.</text>
</comment>
<accession>X0VVU8</accession>
<reference evidence="1" key="1">
    <citation type="journal article" date="2014" name="Front. Microbiol.">
        <title>High frequency of phylogenetically diverse reductive dehalogenase-homologous genes in deep subseafloor sedimentary metagenomes.</title>
        <authorList>
            <person name="Kawai M."/>
            <person name="Futagami T."/>
            <person name="Toyoda A."/>
            <person name="Takaki Y."/>
            <person name="Nishi S."/>
            <person name="Hori S."/>
            <person name="Arai W."/>
            <person name="Tsubouchi T."/>
            <person name="Morono Y."/>
            <person name="Uchiyama I."/>
            <person name="Ito T."/>
            <person name="Fujiyama A."/>
            <person name="Inagaki F."/>
            <person name="Takami H."/>
        </authorList>
    </citation>
    <scope>NUCLEOTIDE SEQUENCE</scope>
    <source>
        <strain evidence="1">Expedition CK06-06</strain>
    </source>
</reference>
<dbReference type="EMBL" id="BARS01030489">
    <property type="protein sequence ID" value="GAG22420.1"/>
    <property type="molecule type" value="Genomic_DNA"/>
</dbReference>
<proteinExistence type="predicted"/>
<evidence type="ECO:0000313" key="1">
    <source>
        <dbReference type="EMBL" id="GAG22420.1"/>
    </source>
</evidence>
<sequence length="114" mass="12754">TMEGSRNIVVRYGDSGKRLWPTEFGWAATEGMDVGPNPGYGYAADNTEAEQAQFLVRAYQLGKNWGWVGPMFCWNLNFWPVAGAESEKAKFGIVRSDWSGRPAYAALRDMPKQN</sequence>